<dbReference type="Proteomes" id="UP000286680">
    <property type="component" value="Unassembled WGS sequence"/>
</dbReference>
<feature type="transmembrane region" description="Helical" evidence="8">
    <location>
        <begin position="48"/>
        <end position="65"/>
    </location>
</feature>
<keyword evidence="7" id="KW-0479">Metal-binding</keyword>
<protein>
    <recommendedName>
        <fullName evidence="11">Undecaprenyl-phosphate alpha-N-acetylglucosaminyl 1-phosphate transferase</fullName>
    </recommendedName>
</protein>
<keyword evidence="10" id="KW-1185">Reference proteome</keyword>
<dbReference type="AlphaFoldDB" id="A0AA94EGM8"/>
<gene>
    <name evidence="9" type="ORF">CWE23_03760</name>
</gene>
<evidence type="ECO:0000256" key="7">
    <source>
        <dbReference type="PIRSR" id="PIRSR600715-1"/>
    </source>
</evidence>
<dbReference type="GO" id="GO:0044038">
    <property type="term" value="P:cell wall macromolecule biosynthetic process"/>
    <property type="evidence" value="ECO:0007669"/>
    <property type="project" value="TreeGrafter"/>
</dbReference>
<dbReference type="GO" id="GO:0046872">
    <property type="term" value="F:metal ion binding"/>
    <property type="evidence" value="ECO:0007669"/>
    <property type="project" value="UniProtKB-KW"/>
</dbReference>
<reference evidence="10" key="1">
    <citation type="journal article" date="2018" name="Front. Microbiol.">
        <title>Genome-Based Analysis Reveals the Taxonomy and Diversity of the Family Idiomarinaceae.</title>
        <authorList>
            <person name="Liu Y."/>
            <person name="Lai Q."/>
            <person name="Shao Z."/>
        </authorList>
    </citation>
    <scope>NUCLEOTIDE SEQUENCE [LARGE SCALE GENOMIC DNA]</scope>
    <source>
        <strain evidence="10">SN-14</strain>
    </source>
</reference>
<dbReference type="GO" id="GO:0005886">
    <property type="term" value="C:plasma membrane"/>
    <property type="evidence" value="ECO:0007669"/>
    <property type="project" value="UniProtKB-SubCell"/>
</dbReference>
<dbReference type="RefSeq" id="WP_126819526.1">
    <property type="nucleotide sequence ID" value="NZ_PIPS01000001.1"/>
</dbReference>
<accession>A0AA94EGM8</accession>
<organism evidence="9 10">
    <name type="scientific">Idiomarina aquatica</name>
    <dbReference type="NCBI Taxonomy" id="1327752"/>
    <lineage>
        <taxon>Bacteria</taxon>
        <taxon>Pseudomonadati</taxon>
        <taxon>Pseudomonadota</taxon>
        <taxon>Gammaproteobacteria</taxon>
        <taxon>Alteromonadales</taxon>
        <taxon>Idiomarinaceae</taxon>
        <taxon>Idiomarina</taxon>
    </lineage>
</organism>
<feature type="binding site" evidence="7">
    <location>
        <position position="216"/>
    </location>
    <ligand>
        <name>Mg(2+)</name>
        <dbReference type="ChEBI" id="CHEBI:18420"/>
    </ligand>
</feature>
<evidence type="ECO:0000313" key="9">
    <source>
        <dbReference type="EMBL" id="RUO45146.1"/>
    </source>
</evidence>
<sequence>MTPSFEVALVLGFAVTVACLLGLRRLAPHWGLIDYPTERKQHRKETPLIGGVAIFAGLVASLMWWLPLIPLINSFLVACGVLVFVGLIDDIYDVSVRVRLLGQTIAASVVVISGDIYLLSLGNLFGIGEVTLGILAWPVTLLALVGVTNAFNMLDGIDGLLGMSSLTAAGAFLIVSAVAGNPLLMFIAATLLCILIPYLILNLLPENNHYKVFMGDAGSLLMGFIFAWLMIVGSQDHLTSAPVMDPVTGLFLLALPLVDLVTVLLRRIKQRRNPFMADRQHIHHLFGKAGYSTQQALVRLTLIMWAFAGVGVTLQCLQLSESFRLMVFALLTLGYMALTKRLKNIMARRMKKTIEGQG</sequence>
<dbReference type="PANTHER" id="PTHR22926">
    <property type="entry name" value="PHOSPHO-N-ACETYLMURAMOYL-PENTAPEPTIDE-TRANSFERASE"/>
    <property type="match status" value="1"/>
</dbReference>
<feature type="transmembrane region" description="Helical" evidence="8">
    <location>
        <begin position="213"/>
        <end position="234"/>
    </location>
</feature>
<evidence type="ECO:0000256" key="1">
    <source>
        <dbReference type="ARBA" id="ARBA00004651"/>
    </source>
</evidence>
<feature type="transmembrane region" description="Helical" evidence="8">
    <location>
        <begin position="323"/>
        <end position="342"/>
    </location>
</feature>
<feature type="binding site" evidence="7">
    <location>
        <position position="152"/>
    </location>
    <ligand>
        <name>Mg(2+)</name>
        <dbReference type="ChEBI" id="CHEBI:18420"/>
    </ligand>
</feature>
<feature type="transmembrane region" description="Helical" evidence="8">
    <location>
        <begin position="183"/>
        <end position="201"/>
    </location>
</feature>
<comment type="subcellular location">
    <subcellularLocation>
        <location evidence="1">Cell membrane</location>
        <topology evidence="1">Multi-pass membrane protein</topology>
    </subcellularLocation>
</comment>
<evidence type="ECO:0000256" key="8">
    <source>
        <dbReference type="SAM" id="Phobius"/>
    </source>
</evidence>
<proteinExistence type="predicted"/>
<keyword evidence="4 8" id="KW-0812">Transmembrane</keyword>
<dbReference type="GO" id="GO:0009103">
    <property type="term" value="P:lipopolysaccharide biosynthetic process"/>
    <property type="evidence" value="ECO:0007669"/>
    <property type="project" value="TreeGrafter"/>
</dbReference>
<dbReference type="EMBL" id="PIPS01000001">
    <property type="protein sequence ID" value="RUO45146.1"/>
    <property type="molecule type" value="Genomic_DNA"/>
</dbReference>
<evidence type="ECO:0000256" key="4">
    <source>
        <dbReference type="ARBA" id="ARBA00022692"/>
    </source>
</evidence>
<feature type="transmembrane region" description="Helical" evidence="8">
    <location>
        <begin position="296"/>
        <end position="317"/>
    </location>
</feature>
<comment type="cofactor">
    <cofactor evidence="7">
        <name>Mg(2+)</name>
        <dbReference type="ChEBI" id="CHEBI:18420"/>
    </cofactor>
</comment>
<keyword evidence="6 8" id="KW-0472">Membrane</keyword>
<dbReference type="GO" id="GO:0016780">
    <property type="term" value="F:phosphotransferase activity, for other substituted phosphate groups"/>
    <property type="evidence" value="ECO:0007669"/>
    <property type="project" value="InterPro"/>
</dbReference>
<evidence type="ECO:0000256" key="5">
    <source>
        <dbReference type="ARBA" id="ARBA00022989"/>
    </source>
</evidence>
<dbReference type="Pfam" id="PF00953">
    <property type="entry name" value="Glycos_transf_4"/>
    <property type="match status" value="1"/>
</dbReference>
<feature type="transmembrane region" description="Helical" evidence="8">
    <location>
        <begin position="246"/>
        <end position="265"/>
    </location>
</feature>
<evidence type="ECO:0008006" key="11">
    <source>
        <dbReference type="Google" id="ProtNLM"/>
    </source>
</evidence>
<feature type="transmembrane region" description="Helical" evidence="8">
    <location>
        <begin position="159"/>
        <end position="177"/>
    </location>
</feature>
<evidence type="ECO:0000256" key="3">
    <source>
        <dbReference type="ARBA" id="ARBA00022679"/>
    </source>
</evidence>
<comment type="caution">
    <text evidence="9">The sequence shown here is derived from an EMBL/GenBank/DDBJ whole genome shotgun (WGS) entry which is preliminary data.</text>
</comment>
<evidence type="ECO:0000256" key="2">
    <source>
        <dbReference type="ARBA" id="ARBA00022475"/>
    </source>
</evidence>
<keyword evidence="3" id="KW-0808">Transferase</keyword>
<feature type="transmembrane region" description="Helical" evidence="8">
    <location>
        <begin position="71"/>
        <end position="88"/>
    </location>
</feature>
<dbReference type="CDD" id="cd06853">
    <property type="entry name" value="GT_WecA_like"/>
    <property type="match status" value="1"/>
</dbReference>
<dbReference type="InterPro" id="IPR000715">
    <property type="entry name" value="Glycosyl_transferase_4"/>
</dbReference>
<feature type="transmembrane region" description="Helical" evidence="8">
    <location>
        <begin position="100"/>
        <end position="119"/>
    </location>
</feature>
<dbReference type="PANTHER" id="PTHR22926:SF3">
    <property type="entry name" value="UNDECAPRENYL-PHOSPHATE ALPHA-N-ACETYLGLUCOSAMINYL 1-PHOSPHATE TRANSFERASE"/>
    <property type="match status" value="1"/>
</dbReference>
<keyword evidence="5 8" id="KW-1133">Transmembrane helix</keyword>
<evidence type="ECO:0000256" key="6">
    <source>
        <dbReference type="ARBA" id="ARBA00023136"/>
    </source>
</evidence>
<keyword evidence="7" id="KW-0460">Magnesium</keyword>
<evidence type="ECO:0000313" key="10">
    <source>
        <dbReference type="Proteomes" id="UP000286680"/>
    </source>
</evidence>
<feature type="transmembrane region" description="Helical" evidence="8">
    <location>
        <begin position="6"/>
        <end position="27"/>
    </location>
</feature>
<dbReference type="GO" id="GO:0071555">
    <property type="term" value="P:cell wall organization"/>
    <property type="evidence" value="ECO:0007669"/>
    <property type="project" value="TreeGrafter"/>
</dbReference>
<name>A0AA94EGM8_9GAMM</name>
<keyword evidence="2" id="KW-1003">Cell membrane</keyword>
<feature type="transmembrane region" description="Helical" evidence="8">
    <location>
        <begin position="125"/>
        <end position="147"/>
    </location>
</feature>